<dbReference type="PANTHER" id="PTHR24020:SF20">
    <property type="entry name" value="PH DOMAIN-CONTAINING PROTEIN"/>
    <property type="match status" value="1"/>
</dbReference>
<dbReference type="Gene3D" id="3.40.50.410">
    <property type="entry name" value="von Willebrand factor, type A domain"/>
    <property type="match status" value="1"/>
</dbReference>
<accession>A0A1G2K7L4</accession>
<evidence type="ECO:0000259" key="2">
    <source>
        <dbReference type="PROSITE" id="PS50234"/>
    </source>
</evidence>
<organism evidence="3 4">
    <name type="scientific">Candidatus Sungbacteria bacterium GWC2_49_10</name>
    <dbReference type="NCBI Taxonomy" id="1802263"/>
    <lineage>
        <taxon>Bacteria</taxon>
        <taxon>Candidatus Sungiibacteriota</taxon>
    </lineage>
</organism>
<name>A0A1G2K7L4_9BACT</name>
<evidence type="ECO:0000313" key="3">
    <source>
        <dbReference type="EMBL" id="OGZ94561.1"/>
    </source>
</evidence>
<dbReference type="SMART" id="SM00327">
    <property type="entry name" value="VWA"/>
    <property type="match status" value="1"/>
</dbReference>
<feature type="domain" description="VWFA" evidence="2">
    <location>
        <begin position="293"/>
        <end position="486"/>
    </location>
</feature>
<dbReference type="Proteomes" id="UP000177392">
    <property type="component" value="Unassembled WGS sequence"/>
</dbReference>
<dbReference type="PANTHER" id="PTHR24020">
    <property type="entry name" value="COLLAGEN ALPHA"/>
    <property type="match status" value="1"/>
</dbReference>
<dbReference type="InterPro" id="IPR002035">
    <property type="entry name" value="VWF_A"/>
</dbReference>
<dbReference type="CDD" id="cd00198">
    <property type="entry name" value="vWFA"/>
    <property type="match status" value="1"/>
</dbReference>
<feature type="region of interest" description="Disordered" evidence="1">
    <location>
        <begin position="220"/>
        <end position="253"/>
    </location>
</feature>
<protein>
    <recommendedName>
        <fullName evidence="2">VWFA domain-containing protein</fullName>
    </recommendedName>
</protein>
<dbReference type="InterPro" id="IPR036465">
    <property type="entry name" value="vWFA_dom_sf"/>
</dbReference>
<reference evidence="3 4" key="1">
    <citation type="journal article" date="2016" name="Nat. Commun.">
        <title>Thousands of microbial genomes shed light on interconnected biogeochemical processes in an aquifer system.</title>
        <authorList>
            <person name="Anantharaman K."/>
            <person name="Brown C.T."/>
            <person name="Hug L.A."/>
            <person name="Sharon I."/>
            <person name="Castelle C.J."/>
            <person name="Probst A.J."/>
            <person name="Thomas B.C."/>
            <person name="Singh A."/>
            <person name="Wilkins M.J."/>
            <person name="Karaoz U."/>
            <person name="Brodie E.L."/>
            <person name="Williams K.H."/>
            <person name="Hubbard S.S."/>
            <person name="Banfield J.F."/>
        </authorList>
    </citation>
    <scope>NUCLEOTIDE SEQUENCE [LARGE SCALE GENOMIC DNA]</scope>
</reference>
<comment type="caution">
    <text evidence="3">The sequence shown here is derived from an EMBL/GenBank/DDBJ whole genome shotgun (WGS) entry which is preliminary data.</text>
</comment>
<evidence type="ECO:0000313" key="4">
    <source>
        <dbReference type="Proteomes" id="UP000177392"/>
    </source>
</evidence>
<dbReference type="Pfam" id="PF00092">
    <property type="entry name" value="VWA"/>
    <property type="match status" value="1"/>
</dbReference>
<dbReference type="SUPFAM" id="SSF53300">
    <property type="entry name" value="vWA-like"/>
    <property type="match status" value="1"/>
</dbReference>
<gene>
    <name evidence="3" type="ORF">A2131_01945</name>
</gene>
<proteinExistence type="predicted"/>
<evidence type="ECO:0000256" key="1">
    <source>
        <dbReference type="SAM" id="MobiDB-lite"/>
    </source>
</evidence>
<dbReference type="PROSITE" id="PS50234">
    <property type="entry name" value="VWFA"/>
    <property type="match status" value="1"/>
</dbReference>
<sequence>MKKIILSTSTLLAVIAIVVGATTAFYGDVETSSGNTLSAGAIDLGIDNESYYNGLLNEGTSWELAFDLDDNEGPADGKYLFFNFLDLKPGDWGEDTISVHVKDNDSWACMAFDVTTDEDNGSTEPELDDEDPYTADDGELDDFVNFVWWADDGDNVLEDDEAETGNFKEGALSDIGDFSVTLADSSGTGVLSSGPLEGSTDYYIGKAWCFGNLEVNPLEQGNYSGPNNPANDEVNPSGSATPEDGGIICNGSGLDNRTQTDKITADVVFTALQDRWNPNFKCGGEIGCLDKADVMLVLDRSGSISNTDPDGGGPLLSELQTLKNAAKAFVDALAPSADGVHVGMVSFSSSATLNSHLTSDGASVKTAIDGLTSGGNTNLEHGIQLADGELDDAHLHDRDDTEAPDIIVLITDGEPTASNGPLTHREDARVAADNAKSDGVEIFAVGVGITSSNATYLKDDIVSPPSVDHYFNAVDFNDLEAILADIANCE</sequence>
<dbReference type="EMBL" id="MHQB01000008">
    <property type="protein sequence ID" value="OGZ94561.1"/>
    <property type="molecule type" value="Genomic_DNA"/>
</dbReference>
<dbReference type="InterPro" id="IPR050525">
    <property type="entry name" value="ECM_Assembly_Org"/>
</dbReference>
<dbReference type="AlphaFoldDB" id="A0A1G2K7L4"/>
<dbReference type="PRINTS" id="PR00453">
    <property type="entry name" value="VWFADOMAIN"/>
</dbReference>
<feature type="compositionally biased region" description="Polar residues" evidence="1">
    <location>
        <begin position="220"/>
        <end position="240"/>
    </location>
</feature>